<evidence type="ECO:0000313" key="1">
    <source>
        <dbReference type="EMBL" id="MDF2953452.1"/>
    </source>
</evidence>
<dbReference type="GO" id="GO:0006231">
    <property type="term" value="P:dTMP biosynthetic process"/>
    <property type="evidence" value="ECO:0007669"/>
    <property type="project" value="InterPro"/>
</dbReference>
<dbReference type="Proteomes" id="UP001144110">
    <property type="component" value="Unassembled WGS sequence"/>
</dbReference>
<dbReference type="AlphaFoldDB" id="A0AAE3NZX0"/>
<dbReference type="GO" id="GO:0070402">
    <property type="term" value="F:NADPH binding"/>
    <property type="evidence" value="ECO:0007669"/>
    <property type="project" value="TreeGrafter"/>
</dbReference>
<protein>
    <submittedName>
        <fullName evidence="1">Thymidylate synthase ThyX</fullName>
    </submittedName>
</protein>
<dbReference type="GO" id="GO:0050797">
    <property type="term" value="F:thymidylate synthase (FAD) activity"/>
    <property type="evidence" value="ECO:0007669"/>
    <property type="project" value="InterPro"/>
</dbReference>
<comment type="caution">
    <text evidence="1">The sequence shown here is derived from an EMBL/GenBank/DDBJ whole genome shotgun (WGS) entry which is preliminary data.</text>
</comment>
<dbReference type="EMBL" id="JAPHEG010000003">
    <property type="protein sequence ID" value="MDF2953452.1"/>
    <property type="molecule type" value="Genomic_DNA"/>
</dbReference>
<dbReference type="CDD" id="cd20175">
    <property type="entry name" value="ThyX"/>
    <property type="match status" value="1"/>
</dbReference>
<dbReference type="InterPro" id="IPR003669">
    <property type="entry name" value="Thymidylate_synthase_ThyX"/>
</dbReference>
<proteinExistence type="predicted"/>
<dbReference type="PANTHER" id="PTHR34934">
    <property type="entry name" value="FLAVIN-DEPENDENT THYMIDYLATE SYNTHASE"/>
    <property type="match status" value="1"/>
</dbReference>
<gene>
    <name evidence="1" type="ORF">OD816_000697</name>
</gene>
<dbReference type="Pfam" id="PF02511">
    <property type="entry name" value="Thy1"/>
    <property type="match status" value="1"/>
</dbReference>
<dbReference type="InterPro" id="IPR036098">
    <property type="entry name" value="Thymidylate_synthase_ThyX_sf"/>
</dbReference>
<name>A0AAE3NZX0_9BACT</name>
<evidence type="ECO:0000313" key="2">
    <source>
        <dbReference type="Proteomes" id="UP001144110"/>
    </source>
</evidence>
<organism evidence="1 2">
    <name type="scientific">Candidatus Thermodesulfobacterium syntrophicum</name>
    <dbReference type="NCBI Taxonomy" id="3060442"/>
    <lineage>
        <taxon>Bacteria</taxon>
        <taxon>Pseudomonadati</taxon>
        <taxon>Thermodesulfobacteriota</taxon>
        <taxon>Thermodesulfobacteria</taxon>
        <taxon>Thermodesulfobacteriales</taxon>
        <taxon>Thermodesulfobacteriaceae</taxon>
        <taxon>Thermodesulfobacterium</taxon>
    </lineage>
</organism>
<dbReference type="PANTHER" id="PTHR34934:SF1">
    <property type="entry name" value="FLAVIN-DEPENDENT THYMIDYLATE SYNTHASE"/>
    <property type="match status" value="1"/>
</dbReference>
<accession>A0AAE3NZX0</accession>
<dbReference type="GO" id="GO:0050660">
    <property type="term" value="F:flavin adenine dinucleotide binding"/>
    <property type="evidence" value="ECO:0007669"/>
    <property type="project" value="InterPro"/>
</dbReference>
<dbReference type="GO" id="GO:0004799">
    <property type="term" value="F:thymidylate synthase activity"/>
    <property type="evidence" value="ECO:0007669"/>
    <property type="project" value="TreeGrafter"/>
</dbReference>
<reference evidence="1" key="1">
    <citation type="submission" date="2022-11" db="EMBL/GenBank/DDBJ databases">
        <title>Candidatus Alkanophaga archaea from heated hydrothermal vent sediment oxidize petroleum alkanes.</title>
        <authorList>
            <person name="Zehnle H."/>
            <person name="Laso-Perez R."/>
            <person name="Lipp J."/>
            <person name="Teske A."/>
            <person name="Wegener G."/>
        </authorList>
    </citation>
    <scope>NUCLEOTIDE SEQUENCE</scope>
    <source>
        <strain evidence="1">MCA70</strain>
    </source>
</reference>
<dbReference type="Gene3D" id="3.30.1360.170">
    <property type="match status" value="1"/>
</dbReference>
<sequence length="314" mass="37159">MNLSQLRAIQKELTFLVYKNFEKSLLPHFIFFSYLGARICYAKTHPLALFFEEKFQNFEKFKSFLLNLKKAKHYSVFSHTPIFLNTQSLSEKEKSLLAQNFFKTFWDNENGYALFNLRHLAENLEDEEFKKLIDIAPDLSSINVKIFKNFQLFYEGSFSNLPTEIFKENNSVWATPEVIIIEIKINHPFNWIGVIAHNFSRIFSHQFVRHTWLNFNQRSHRYTHIDKFVIPSTFDEKCKGIYEKIVKLSLETYKNLSKSIKKEDTRFIIPQGVATSILATAPLFIWEDFINKRAIPQAQEEIRKLACLLKENLF</sequence>
<dbReference type="SUPFAM" id="SSF69796">
    <property type="entry name" value="Thymidylate synthase-complementing protein Thy1"/>
    <property type="match status" value="1"/>
</dbReference>
<dbReference type="PROSITE" id="PS51331">
    <property type="entry name" value="THYX"/>
    <property type="match status" value="1"/>
</dbReference>